<name>A0A2H1IP44_9MICO</name>
<reference evidence="2" key="1">
    <citation type="submission" date="2017-03" db="EMBL/GenBank/DDBJ databases">
        <authorList>
            <person name="Monnet C."/>
        </authorList>
    </citation>
    <scope>NUCLEOTIDE SEQUENCE [LARGE SCALE GENOMIC DNA]</scope>
    <source>
        <strain evidence="2">ATCC 49514</strain>
    </source>
</reference>
<organism evidence="1 2">
    <name type="scientific">Brevibacterium iodinum ATCC 49514</name>
    <dbReference type="NCBI Taxonomy" id="1255616"/>
    <lineage>
        <taxon>Bacteria</taxon>
        <taxon>Bacillati</taxon>
        <taxon>Actinomycetota</taxon>
        <taxon>Actinomycetes</taxon>
        <taxon>Micrococcales</taxon>
        <taxon>Brevibacteriaceae</taxon>
        <taxon>Brevibacterium</taxon>
    </lineage>
</organism>
<dbReference type="Proteomes" id="UP000234382">
    <property type="component" value="Unassembled WGS sequence"/>
</dbReference>
<evidence type="ECO:0000313" key="2">
    <source>
        <dbReference type="Proteomes" id="UP000234382"/>
    </source>
</evidence>
<keyword evidence="2" id="KW-1185">Reference proteome</keyword>
<protein>
    <submittedName>
        <fullName evidence="1">Uncharacterized protein</fullName>
    </submittedName>
</protein>
<dbReference type="EMBL" id="FXYX01000005">
    <property type="protein sequence ID" value="SMX76979.1"/>
    <property type="molecule type" value="Genomic_DNA"/>
</dbReference>
<dbReference type="RefSeq" id="WP_101545117.1">
    <property type="nucleotide sequence ID" value="NZ_FXYX01000005.1"/>
</dbReference>
<proteinExistence type="predicted"/>
<evidence type="ECO:0000313" key="1">
    <source>
        <dbReference type="EMBL" id="SMX76979.1"/>
    </source>
</evidence>
<sequence length="108" mass="11880">MTTAAAELETEMRRLRVRIISLTTAQLDEAAPPSPSRRAAIREALAEFSAIGSEDRPVPELGDQTLADQVVVLLEHGLRSARALPESDREHRISTLTEAAVRLRRNLA</sequence>
<dbReference type="AlphaFoldDB" id="A0A2H1IP44"/>
<accession>A0A2H1IP44</accession>
<gene>
    <name evidence="1" type="ORF">BI49514_01168</name>
</gene>